<sequence length="560" mass="60824">MEMDGGLRGEKRAQRRGEEKESWVPQKLSRSDSFPFRIPPPFSRCEGDGPTFYNYGDGRSSDIYDVPAGAVPVSVAGAGAGAGAASVRTMQPFPSALKSPGMASLRFPFTPSQWQELEQQALIFKYMMASVPVPQDLVNPIRKSLPLSHPNLGWGPFSLRFANATDPEPGRCRRTDGKKWRCSRDVAPDQKYCERHMHRGRPRSRKPVELQIQNNQTQPNDATTSIAAAASSSTLTPHPSPCSSSPATLCSLNPSALSVKPYQSSGFVANKASCSNSEFKVPSPNLISAVQDKDSSRFLDWMKGEAAGEQWQLMQQKGGRLHPRLNSSANTHVFNYNDELNLVSEPEDIRVSSAHFSLGSMQNSNQSGFFFGSDLTTLEPERQPRHFIDAWSQTRDSSWPQGTEKPLLSSASKLSLSSLTLSMSGNEEDIDPVQMGLGLSDSERESSIKRQPLSWMMPVSWQSSTPGGPLAEVLQSSTPTNAASPNNCNGKSSSGGLNLMTDGWGEANSRDSPKQVSSPTGVLQKTLASLSDSSSGSSPTFAAKSELALQWLHQQKLPPT</sequence>
<dbReference type="PANTHER" id="PTHR31602">
    <property type="entry name" value="GROWTH-REGULATING FACTOR 5"/>
    <property type="match status" value="1"/>
</dbReference>
<comment type="domain">
    <text evidence="5">The QLQ domain and WRC domain may be involved in protein-protein interaction and DNA-binding, respectively.</text>
</comment>
<gene>
    <name evidence="9" type="ORF">AMTR_s00018p00250840</name>
</gene>
<keyword evidence="5" id="KW-0010">Activator</keyword>
<dbReference type="InterPro" id="IPR031137">
    <property type="entry name" value="GRF"/>
</dbReference>
<feature type="compositionally biased region" description="Polar residues" evidence="6">
    <location>
        <begin position="474"/>
        <end position="496"/>
    </location>
</feature>
<feature type="short sequence motif" description="Bipartite nuclear localization signal" evidence="4">
    <location>
        <begin position="171"/>
        <end position="181"/>
    </location>
</feature>
<feature type="compositionally biased region" description="Basic and acidic residues" evidence="6">
    <location>
        <begin position="1"/>
        <end position="22"/>
    </location>
</feature>
<dbReference type="Proteomes" id="UP000017836">
    <property type="component" value="Unassembled WGS sequence"/>
</dbReference>
<evidence type="ECO:0000256" key="2">
    <source>
        <dbReference type="ARBA" id="ARBA00008122"/>
    </source>
</evidence>
<dbReference type="PROSITE" id="PS51667">
    <property type="entry name" value="WRC"/>
    <property type="match status" value="1"/>
</dbReference>
<keyword evidence="10" id="KW-1185">Reference proteome</keyword>
<feature type="domain" description="QLQ" evidence="7">
    <location>
        <begin position="108"/>
        <end position="143"/>
    </location>
</feature>
<proteinExistence type="inferred from homology"/>
<dbReference type="PROSITE" id="PS51666">
    <property type="entry name" value="QLQ"/>
    <property type="match status" value="1"/>
</dbReference>
<evidence type="ECO:0000256" key="1">
    <source>
        <dbReference type="ARBA" id="ARBA00004123"/>
    </source>
</evidence>
<feature type="compositionally biased region" description="Polar residues" evidence="6">
    <location>
        <begin position="514"/>
        <end position="527"/>
    </location>
</feature>
<protein>
    <recommendedName>
        <fullName evidence="5">Growth-regulating factor</fullName>
    </recommendedName>
</protein>
<dbReference type="SMART" id="SM00951">
    <property type="entry name" value="QLQ"/>
    <property type="match status" value="1"/>
</dbReference>
<organism evidence="9 10">
    <name type="scientific">Amborella trichopoda</name>
    <dbReference type="NCBI Taxonomy" id="13333"/>
    <lineage>
        <taxon>Eukaryota</taxon>
        <taxon>Viridiplantae</taxon>
        <taxon>Streptophyta</taxon>
        <taxon>Embryophyta</taxon>
        <taxon>Tracheophyta</taxon>
        <taxon>Spermatophyta</taxon>
        <taxon>Magnoliopsida</taxon>
        <taxon>Amborellales</taxon>
        <taxon>Amborellaceae</taxon>
        <taxon>Amborella</taxon>
    </lineage>
</organism>
<evidence type="ECO:0000256" key="3">
    <source>
        <dbReference type="ARBA" id="ARBA00023242"/>
    </source>
</evidence>
<dbReference type="Gramene" id="ERN08255">
    <property type="protein sequence ID" value="ERN08255"/>
    <property type="gene ID" value="AMTR_s00018p00250840"/>
</dbReference>
<feature type="region of interest" description="Disordered" evidence="6">
    <location>
        <begin position="1"/>
        <end position="49"/>
    </location>
</feature>
<dbReference type="GO" id="GO:0006351">
    <property type="term" value="P:DNA-templated transcription"/>
    <property type="evidence" value="ECO:0007669"/>
    <property type="project" value="UniProtKB-UniRule"/>
</dbReference>
<dbReference type="GO" id="GO:0032502">
    <property type="term" value="P:developmental process"/>
    <property type="evidence" value="ECO:0007669"/>
    <property type="project" value="InterPro"/>
</dbReference>
<accession>W1PM89</accession>
<dbReference type="OrthoDB" id="1937002at2759"/>
<evidence type="ECO:0000256" key="5">
    <source>
        <dbReference type="RuleBase" id="RU367127"/>
    </source>
</evidence>
<dbReference type="eggNOG" id="ENOG502QVS1">
    <property type="taxonomic scope" value="Eukaryota"/>
</dbReference>
<evidence type="ECO:0000259" key="8">
    <source>
        <dbReference type="PROSITE" id="PS51667"/>
    </source>
</evidence>
<feature type="short sequence motif" description="Bipartite nuclear localization signal" evidence="4">
    <location>
        <begin position="199"/>
        <end position="206"/>
    </location>
</feature>
<dbReference type="GO" id="GO:0005524">
    <property type="term" value="F:ATP binding"/>
    <property type="evidence" value="ECO:0007669"/>
    <property type="project" value="UniProtKB-UniRule"/>
</dbReference>
<keyword evidence="5" id="KW-0804">Transcription</keyword>
<feature type="region of interest" description="Disordered" evidence="6">
    <location>
        <begin position="425"/>
        <end position="541"/>
    </location>
</feature>
<reference evidence="10" key="1">
    <citation type="journal article" date="2013" name="Science">
        <title>The Amborella genome and the evolution of flowering plants.</title>
        <authorList>
            <consortium name="Amborella Genome Project"/>
        </authorList>
    </citation>
    <scope>NUCLEOTIDE SEQUENCE [LARGE SCALE GENOMIC DNA]</scope>
</reference>
<dbReference type="KEGG" id="atr:18436499"/>
<dbReference type="PANTHER" id="PTHR31602:SF101">
    <property type="entry name" value="GROWTH-REGULATING FACTOR 7"/>
    <property type="match status" value="1"/>
</dbReference>
<dbReference type="OMA" id="MMANCDN"/>
<evidence type="ECO:0000256" key="4">
    <source>
        <dbReference type="PROSITE-ProRule" id="PRU01002"/>
    </source>
</evidence>
<evidence type="ECO:0000259" key="7">
    <source>
        <dbReference type="PROSITE" id="PS51666"/>
    </source>
</evidence>
<keyword evidence="3 4" id="KW-0539">Nucleus</keyword>
<dbReference type="Pfam" id="PF08880">
    <property type="entry name" value="QLQ"/>
    <property type="match status" value="1"/>
</dbReference>
<evidence type="ECO:0000313" key="9">
    <source>
        <dbReference type="EMBL" id="ERN08255.1"/>
    </source>
</evidence>
<evidence type="ECO:0000313" key="10">
    <source>
        <dbReference type="Proteomes" id="UP000017836"/>
    </source>
</evidence>
<comment type="function">
    <text evidence="5">Transcription activator.</text>
</comment>
<dbReference type="AlphaFoldDB" id="W1PM89"/>
<dbReference type="InterPro" id="IPR014978">
    <property type="entry name" value="Gln-Leu-Gln_QLQ"/>
</dbReference>
<comment type="subcellular location">
    <subcellularLocation>
        <location evidence="1 4 5">Nucleus</location>
    </subcellularLocation>
</comment>
<keyword evidence="5" id="KW-0805">Transcription regulation</keyword>
<feature type="compositionally biased region" description="Low complexity" evidence="6">
    <location>
        <begin position="528"/>
        <end position="541"/>
    </location>
</feature>
<dbReference type="InterPro" id="IPR014977">
    <property type="entry name" value="WRC_dom"/>
</dbReference>
<dbReference type="HOGENOM" id="CLU_034155_0_0_1"/>
<name>W1PM89_AMBTC</name>
<dbReference type="GO" id="GO:0005634">
    <property type="term" value="C:nucleus"/>
    <property type="evidence" value="ECO:0007669"/>
    <property type="project" value="UniProtKB-SubCell"/>
</dbReference>
<evidence type="ECO:0000256" key="6">
    <source>
        <dbReference type="SAM" id="MobiDB-lite"/>
    </source>
</evidence>
<dbReference type="EMBL" id="KI393569">
    <property type="protein sequence ID" value="ERN08255.1"/>
    <property type="molecule type" value="Genomic_DNA"/>
</dbReference>
<feature type="domain" description="WRC" evidence="8">
    <location>
        <begin position="166"/>
        <end position="210"/>
    </location>
</feature>
<dbReference type="GO" id="GO:0006355">
    <property type="term" value="P:regulation of DNA-templated transcription"/>
    <property type="evidence" value="ECO:0007669"/>
    <property type="project" value="InterPro"/>
</dbReference>
<comment type="similarity">
    <text evidence="2 5">Belongs to the GRF family.</text>
</comment>
<dbReference type="Pfam" id="PF08879">
    <property type="entry name" value="WRC"/>
    <property type="match status" value="1"/>
</dbReference>